<gene>
    <name evidence="9 13" type="primary">dnaK</name>
    <name evidence="13" type="ORF">H7C18_02345</name>
</gene>
<evidence type="ECO:0000256" key="5">
    <source>
        <dbReference type="ARBA" id="ARBA00022741"/>
    </source>
</evidence>
<dbReference type="Gene3D" id="3.30.420.40">
    <property type="match status" value="2"/>
</dbReference>
<proteinExistence type="evidence at transcript level"/>
<dbReference type="CDD" id="cd10234">
    <property type="entry name" value="ASKHA_NBD_HSP70_DnaK-like"/>
    <property type="match status" value="1"/>
</dbReference>
<feature type="compositionally biased region" description="Low complexity" evidence="12">
    <location>
        <begin position="577"/>
        <end position="597"/>
    </location>
</feature>
<dbReference type="NCBIfam" id="NF001413">
    <property type="entry name" value="PRK00290.1"/>
    <property type="match status" value="1"/>
</dbReference>
<evidence type="ECO:0000256" key="8">
    <source>
        <dbReference type="ARBA" id="ARBA00023186"/>
    </source>
</evidence>
<keyword evidence="5 9" id="KW-0547">Nucleotide-binding</keyword>
<evidence type="ECO:0000256" key="12">
    <source>
        <dbReference type="SAM" id="MobiDB-lite"/>
    </source>
</evidence>
<comment type="similarity">
    <text evidence="2 9 10">Belongs to the heat shock protein 70 family.</text>
</comment>
<evidence type="ECO:0000256" key="11">
    <source>
        <dbReference type="SAM" id="Coils"/>
    </source>
</evidence>
<evidence type="ECO:0000256" key="6">
    <source>
        <dbReference type="ARBA" id="ARBA00022840"/>
    </source>
</evidence>
<reference evidence="13 14" key="1">
    <citation type="submission" date="2020-08" db="EMBL/GenBank/DDBJ databases">
        <title>Cohnella phylogeny.</title>
        <authorList>
            <person name="Dunlap C."/>
        </authorList>
    </citation>
    <scope>NUCLEOTIDE SEQUENCE [LARGE SCALE GENOMIC DNA]</scope>
    <source>
        <strain evidence="13 14">CBP 2801</strain>
    </source>
</reference>
<dbReference type="PROSITE" id="PS00329">
    <property type="entry name" value="HSP70_2"/>
    <property type="match status" value="1"/>
</dbReference>
<evidence type="ECO:0000256" key="2">
    <source>
        <dbReference type="ARBA" id="ARBA00007381"/>
    </source>
</evidence>
<dbReference type="Gene3D" id="1.20.1270.10">
    <property type="match status" value="1"/>
</dbReference>
<feature type="region of interest" description="Disordered" evidence="12">
    <location>
        <begin position="577"/>
        <end position="616"/>
    </location>
</feature>
<dbReference type="SUPFAM" id="SSF53067">
    <property type="entry name" value="Actin-like ATPase domain"/>
    <property type="match status" value="2"/>
</dbReference>
<dbReference type="RefSeq" id="WP_185127397.1">
    <property type="nucleotide sequence ID" value="NZ_JACJVO010000002.1"/>
</dbReference>
<feature type="compositionally biased region" description="Acidic residues" evidence="12">
    <location>
        <begin position="604"/>
        <end position="616"/>
    </location>
</feature>
<dbReference type="PROSITE" id="PS00297">
    <property type="entry name" value="HSP70_1"/>
    <property type="match status" value="1"/>
</dbReference>
<dbReference type="InterPro" id="IPR018181">
    <property type="entry name" value="Heat_shock_70_CS"/>
</dbReference>
<evidence type="ECO:0000313" key="14">
    <source>
        <dbReference type="Proteomes" id="UP000564644"/>
    </source>
</evidence>
<dbReference type="FunFam" id="3.30.420.40:FF:000071">
    <property type="entry name" value="Molecular chaperone DnaK"/>
    <property type="match status" value="1"/>
</dbReference>
<dbReference type="Pfam" id="PF00012">
    <property type="entry name" value="HSP70"/>
    <property type="match status" value="2"/>
</dbReference>
<keyword evidence="14" id="KW-1185">Reference proteome</keyword>
<dbReference type="InterPro" id="IPR029048">
    <property type="entry name" value="HSP70_C_sf"/>
</dbReference>
<dbReference type="FunFam" id="3.90.640.10:FF:000003">
    <property type="entry name" value="Molecular chaperone DnaK"/>
    <property type="match status" value="1"/>
</dbReference>
<evidence type="ECO:0000256" key="4">
    <source>
        <dbReference type="ARBA" id="ARBA00022553"/>
    </source>
</evidence>
<keyword evidence="11" id="KW-0175">Coiled coil</keyword>
<dbReference type="InterPro" id="IPR029047">
    <property type="entry name" value="HSP70_peptide-bd_sf"/>
</dbReference>
<keyword evidence="7 9" id="KW-0346">Stress response</keyword>
<dbReference type="InterPro" id="IPR013126">
    <property type="entry name" value="Hsp_70_fam"/>
</dbReference>
<evidence type="ECO:0000313" key="13">
    <source>
        <dbReference type="EMBL" id="MBB6729734.1"/>
    </source>
</evidence>
<name>A0A7X0SJ58_9BACL</name>
<dbReference type="EMBL" id="JACJVO010000002">
    <property type="protein sequence ID" value="MBB6729734.1"/>
    <property type="molecule type" value="Genomic_DNA"/>
</dbReference>
<sequence length="616" mass="65916">MSKVIGIDLGTTNSCVAVMEGGEAVVIPNPEGNRTTPSVVGFKKDGERTIGETAKRQAITNPDRTIISIKRHMGTNHKEVIDGKEYTPQEISAMILQKLKSDAEAYLGQTVTQAVITVPAYFNDSQRQATKDAGSIAGLEVLRIVNEPTAAALAYGLEKQEDQTILVFDLGGGTFDVSILELGNGFFEVKATSGDNHLGGDDFDQAIMNWLSAEFKKEHGVDLLKDKAAVQRLKDAAEKAKKELSGVVTTTISLPFITMVDGVPQHLELTLSRAKFDELTASLVERTMAPTRQALSDAGLSSSQIDKVVLVGGSTRIPAVQDAIKKLIGKEPHKGVNPDEVVALGAAVQAGVLTGEVKDVVLLDVTPLSLGIETAGGVLTKMIDRNTTIPTSKSQVFSTFADNQTQVEIHVLQGERAMARDNKTLGRFILSDIPPAPRGIPQIEVSFDIDANGIVNVSALDKGTGKSQKITITSSSGLSKEEIERMQKEAELHADEDAKRRELIEAKNAGDQLVYTVEKTIKDLGDKADAGEVAKAEEAKEKVKKALEGENLDEIKQATEELTQIVQQLSVKLYEQAAQAQQGAPGAEAGSADAGAAPKKDNVVDADYEVVDEDKK</sequence>
<dbReference type="NCBIfam" id="TIGR02350">
    <property type="entry name" value="prok_dnaK"/>
    <property type="match status" value="1"/>
</dbReference>
<dbReference type="InterPro" id="IPR043129">
    <property type="entry name" value="ATPase_NBD"/>
</dbReference>
<comment type="caution">
    <text evidence="13">The sequence shown here is derived from an EMBL/GenBank/DDBJ whole genome shotgun (WGS) entry which is preliminary data.</text>
</comment>
<accession>A0A7X0SJ58</accession>
<organism evidence="13 14">
    <name type="scientific">Cohnella zeiphila</name>
    <dbReference type="NCBI Taxonomy" id="2761120"/>
    <lineage>
        <taxon>Bacteria</taxon>
        <taxon>Bacillati</taxon>
        <taxon>Bacillota</taxon>
        <taxon>Bacilli</taxon>
        <taxon>Bacillales</taxon>
        <taxon>Paenibacillaceae</taxon>
        <taxon>Cohnella</taxon>
    </lineage>
</organism>
<dbReference type="SUPFAM" id="SSF100934">
    <property type="entry name" value="Heat shock protein 70kD (HSP70), C-terminal subdomain"/>
    <property type="match status" value="1"/>
</dbReference>
<dbReference type="Gene3D" id="3.90.640.10">
    <property type="entry name" value="Actin, Chain A, domain 4"/>
    <property type="match status" value="1"/>
</dbReference>
<keyword evidence="8 9" id="KW-0143">Chaperone</keyword>
<feature type="coiled-coil region" evidence="11">
    <location>
        <begin position="533"/>
        <end position="572"/>
    </location>
</feature>
<evidence type="ECO:0000256" key="10">
    <source>
        <dbReference type="RuleBase" id="RU003322"/>
    </source>
</evidence>
<dbReference type="FunFam" id="1.20.1270.10:FF:000001">
    <property type="entry name" value="Molecular chaperone DnaK"/>
    <property type="match status" value="1"/>
</dbReference>
<evidence type="ECO:0000256" key="1">
    <source>
        <dbReference type="ARBA" id="ARBA00002290"/>
    </source>
</evidence>
<dbReference type="GO" id="GO:0051082">
    <property type="term" value="F:unfolded protein binding"/>
    <property type="evidence" value="ECO:0007669"/>
    <property type="project" value="InterPro"/>
</dbReference>
<protein>
    <recommendedName>
        <fullName evidence="3 9">Chaperone protein DnaK</fullName>
    </recommendedName>
    <alternativeName>
        <fullName evidence="9">HSP70</fullName>
    </alternativeName>
    <alternativeName>
        <fullName evidence="9">Heat shock 70 kDa protein</fullName>
    </alternativeName>
    <alternativeName>
        <fullName evidence="9">Heat shock protein 70</fullName>
    </alternativeName>
</protein>
<feature type="modified residue" description="Phosphothreonine; by autocatalysis" evidence="9">
    <location>
        <position position="174"/>
    </location>
</feature>
<dbReference type="Gene3D" id="2.60.34.10">
    <property type="entry name" value="Substrate Binding Domain Of DNAk, Chain A, domain 1"/>
    <property type="match status" value="1"/>
</dbReference>
<dbReference type="PROSITE" id="PS01036">
    <property type="entry name" value="HSP70_3"/>
    <property type="match status" value="1"/>
</dbReference>
<keyword evidence="6 9" id="KW-0067">ATP-binding</keyword>
<evidence type="ECO:0000256" key="3">
    <source>
        <dbReference type="ARBA" id="ARBA00014415"/>
    </source>
</evidence>
<dbReference type="HAMAP" id="MF_00332">
    <property type="entry name" value="DnaK"/>
    <property type="match status" value="1"/>
</dbReference>
<dbReference type="InterPro" id="IPR012725">
    <property type="entry name" value="Chaperone_DnaK"/>
</dbReference>
<keyword evidence="4 9" id="KW-0597">Phosphoprotein</keyword>
<dbReference type="GO" id="GO:0140662">
    <property type="term" value="F:ATP-dependent protein folding chaperone"/>
    <property type="evidence" value="ECO:0007669"/>
    <property type="project" value="InterPro"/>
</dbReference>
<dbReference type="PANTHER" id="PTHR19375">
    <property type="entry name" value="HEAT SHOCK PROTEIN 70KDA"/>
    <property type="match status" value="1"/>
</dbReference>
<dbReference type="FunFam" id="2.60.34.10:FF:000014">
    <property type="entry name" value="Chaperone protein DnaK HSP70"/>
    <property type="match status" value="1"/>
</dbReference>
<evidence type="ECO:0000256" key="7">
    <source>
        <dbReference type="ARBA" id="ARBA00023016"/>
    </source>
</evidence>
<comment type="function">
    <text evidence="1 9">Acts as a chaperone.</text>
</comment>
<dbReference type="Proteomes" id="UP000564644">
    <property type="component" value="Unassembled WGS sequence"/>
</dbReference>
<dbReference type="PRINTS" id="PR00301">
    <property type="entry name" value="HEATSHOCK70"/>
</dbReference>
<dbReference type="SUPFAM" id="SSF100920">
    <property type="entry name" value="Heat shock protein 70kD (HSP70), peptide-binding domain"/>
    <property type="match status" value="1"/>
</dbReference>
<comment type="induction">
    <text evidence="9">By stress conditions e.g. heat shock.</text>
</comment>
<evidence type="ECO:0000256" key="9">
    <source>
        <dbReference type="HAMAP-Rule" id="MF_00332"/>
    </source>
</evidence>
<dbReference type="AlphaFoldDB" id="A0A7X0SJ58"/>
<dbReference type="GO" id="GO:0005524">
    <property type="term" value="F:ATP binding"/>
    <property type="evidence" value="ECO:0007669"/>
    <property type="project" value="UniProtKB-UniRule"/>
</dbReference>